<dbReference type="PANTHER" id="PTHR30006:SF2">
    <property type="entry name" value="ABC TRANSPORTER SUBSTRATE-BINDING PROTEIN"/>
    <property type="match status" value="1"/>
</dbReference>
<keyword evidence="4" id="KW-1185">Reference proteome</keyword>
<sequence length="351" mass="38991">MARSLFALALMGSQALVNAAAQVENRTLDEIHKAALAEGGVVTLWHGGDELTDQDFLKSSFEKRFPGMTLNVTVDLSKYHDTRVNEQIAANNVYVDSIIIQTLHNFPRWSSEDALLEYAPLGFDKIHAEFKSNDTATYYGLLILNWAGVWNAQKLPGIEAPVEWEDWLRPEFKDKLVLTYPNDDDAVLFAFTLIEQQYGSAWLDKLIAQNPRWVRGTGTPLTLLGGNGTQLAATFTSVPFGPVNVSFPVEGQFVSWPQTGAILKGAPHPEGAKLLHSYMLSNEYETIRGSWGVRSDSPQPAGYPQILDMPGTDPTAFGKWMMDRAEVERQRVYYEMRLGVPVGLSPLVDGI</sequence>
<feature type="signal peptide" evidence="2">
    <location>
        <begin position="1"/>
        <end position="21"/>
    </location>
</feature>
<dbReference type="EMBL" id="JAUJFL010000009">
    <property type="protein sequence ID" value="KAK2597775.1"/>
    <property type="molecule type" value="Genomic_DNA"/>
</dbReference>
<comment type="caution">
    <text evidence="3">The sequence shown here is derived from an EMBL/GenBank/DDBJ whole genome shotgun (WGS) entry which is preliminary data.</text>
</comment>
<dbReference type="Proteomes" id="UP001265746">
    <property type="component" value="Unassembled WGS sequence"/>
</dbReference>
<dbReference type="Pfam" id="PF13343">
    <property type="entry name" value="SBP_bac_6"/>
    <property type="match status" value="1"/>
</dbReference>
<proteinExistence type="predicted"/>
<gene>
    <name evidence="3" type="ORF">N8I77_012539</name>
</gene>
<dbReference type="AlphaFoldDB" id="A0AAD9S3S4"/>
<evidence type="ECO:0000256" key="2">
    <source>
        <dbReference type="SAM" id="SignalP"/>
    </source>
</evidence>
<name>A0AAD9S3S4_PHOAM</name>
<feature type="chain" id="PRO_5042086500" description="ABC-type Fe3+ transport system" evidence="2">
    <location>
        <begin position="22"/>
        <end position="351"/>
    </location>
</feature>
<reference evidence="3" key="1">
    <citation type="submission" date="2023-06" db="EMBL/GenBank/DDBJ databases">
        <authorList>
            <person name="Noh H."/>
        </authorList>
    </citation>
    <scope>NUCLEOTIDE SEQUENCE</scope>
    <source>
        <strain evidence="3">DUCC20226</strain>
    </source>
</reference>
<protein>
    <recommendedName>
        <fullName evidence="5">ABC-type Fe3+ transport system</fullName>
    </recommendedName>
</protein>
<organism evidence="3 4">
    <name type="scientific">Phomopsis amygdali</name>
    <name type="common">Fusicoccum amygdali</name>
    <dbReference type="NCBI Taxonomy" id="1214568"/>
    <lineage>
        <taxon>Eukaryota</taxon>
        <taxon>Fungi</taxon>
        <taxon>Dikarya</taxon>
        <taxon>Ascomycota</taxon>
        <taxon>Pezizomycotina</taxon>
        <taxon>Sordariomycetes</taxon>
        <taxon>Sordariomycetidae</taxon>
        <taxon>Diaporthales</taxon>
        <taxon>Diaporthaceae</taxon>
        <taxon>Diaporthe</taxon>
    </lineage>
</organism>
<evidence type="ECO:0000313" key="3">
    <source>
        <dbReference type="EMBL" id="KAK2597775.1"/>
    </source>
</evidence>
<evidence type="ECO:0000313" key="4">
    <source>
        <dbReference type="Proteomes" id="UP001265746"/>
    </source>
</evidence>
<evidence type="ECO:0008006" key="5">
    <source>
        <dbReference type="Google" id="ProtNLM"/>
    </source>
</evidence>
<accession>A0AAD9S3S4</accession>
<dbReference type="PANTHER" id="PTHR30006">
    <property type="entry name" value="THIAMINE-BINDING PERIPLASMIC PROTEIN-RELATED"/>
    <property type="match status" value="1"/>
</dbReference>
<dbReference type="Gene3D" id="3.40.190.10">
    <property type="entry name" value="Periplasmic binding protein-like II"/>
    <property type="match status" value="2"/>
</dbReference>
<keyword evidence="1 2" id="KW-0732">Signal</keyword>
<evidence type="ECO:0000256" key="1">
    <source>
        <dbReference type="ARBA" id="ARBA00022729"/>
    </source>
</evidence>
<dbReference type="SUPFAM" id="SSF53850">
    <property type="entry name" value="Periplasmic binding protein-like II"/>
    <property type="match status" value="1"/>
</dbReference>